<accession>A0A922F1C1</accession>
<sequence length="104" mass="11115">MAGVEVGERKWQSLYVGWVSRLLVVAVNAPGDRARGEVGSVLGGLVLVRARDGGALAGWCLCLRVGGIGWLARAWAAEAGWLMLKRTWAAKGEAGGIRKKEKEK</sequence>
<name>A0A922F1C1_CARIL</name>
<evidence type="ECO:0000313" key="1">
    <source>
        <dbReference type="EMBL" id="KAG6714073.1"/>
    </source>
</evidence>
<dbReference type="Proteomes" id="UP000811246">
    <property type="component" value="Chromosome 5"/>
</dbReference>
<dbReference type="EMBL" id="CM031829">
    <property type="protein sequence ID" value="KAG6714073.1"/>
    <property type="molecule type" value="Genomic_DNA"/>
</dbReference>
<proteinExistence type="predicted"/>
<organism evidence="1 2">
    <name type="scientific">Carya illinoinensis</name>
    <name type="common">Pecan</name>
    <dbReference type="NCBI Taxonomy" id="32201"/>
    <lineage>
        <taxon>Eukaryota</taxon>
        <taxon>Viridiplantae</taxon>
        <taxon>Streptophyta</taxon>
        <taxon>Embryophyta</taxon>
        <taxon>Tracheophyta</taxon>
        <taxon>Spermatophyta</taxon>
        <taxon>Magnoliopsida</taxon>
        <taxon>eudicotyledons</taxon>
        <taxon>Gunneridae</taxon>
        <taxon>Pentapetalae</taxon>
        <taxon>rosids</taxon>
        <taxon>fabids</taxon>
        <taxon>Fagales</taxon>
        <taxon>Juglandaceae</taxon>
        <taxon>Carya</taxon>
    </lineage>
</organism>
<dbReference type="AlphaFoldDB" id="A0A922F1C1"/>
<gene>
    <name evidence="1" type="ORF">I3842_05G184500</name>
</gene>
<comment type="caution">
    <text evidence="1">The sequence shown here is derived from an EMBL/GenBank/DDBJ whole genome shotgun (WGS) entry which is preliminary data.</text>
</comment>
<evidence type="ECO:0000313" key="2">
    <source>
        <dbReference type="Proteomes" id="UP000811246"/>
    </source>
</evidence>
<protein>
    <submittedName>
        <fullName evidence="1">Uncharacterized protein</fullName>
    </submittedName>
</protein>
<reference evidence="1" key="1">
    <citation type="submission" date="2021-01" db="EMBL/GenBank/DDBJ databases">
        <authorList>
            <person name="Lovell J.T."/>
            <person name="Bentley N."/>
            <person name="Bhattarai G."/>
            <person name="Jenkins J.W."/>
            <person name="Sreedasyam A."/>
            <person name="Alarcon Y."/>
            <person name="Bock C."/>
            <person name="Boston L."/>
            <person name="Carlson J."/>
            <person name="Cervantes K."/>
            <person name="Clermont K."/>
            <person name="Krom N."/>
            <person name="Kubenka K."/>
            <person name="Mamidi S."/>
            <person name="Mattison C."/>
            <person name="Monteros M."/>
            <person name="Pisani C."/>
            <person name="Plott C."/>
            <person name="Rajasekar S."/>
            <person name="Rhein H.S."/>
            <person name="Rohla C."/>
            <person name="Song M."/>
            <person name="Hilaire R.S."/>
            <person name="Shu S."/>
            <person name="Wells L."/>
            <person name="Wang X."/>
            <person name="Webber J."/>
            <person name="Heerema R.J."/>
            <person name="Klein P."/>
            <person name="Conner P."/>
            <person name="Grauke L."/>
            <person name="Grimwood J."/>
            <person name="Schmutz J."/>
            <person name="Randall J.J."/>
        </authorList>
    </citation>
    <scope>NUCLEOTIDE SEQUENCE</scope>
    <source>
        <tissue evidence="1">Leaf</tissue>
    </source>
</reference>